<dbReference type="InterPro" id="IPR036179">
    <property type="entry name" value="Ig-like_dom_sf"/>
</dbReference>
<reference evidence="7" key="1">
    <citation type="submission" date="2022-07" db="EMBL/GenBank/DDBJ databases">
        <authorList>
            <person name="Trinca V."/>
            <person name="Uliana J.V.C."/>
            <person name="Torres T.T."/>
            <person name="Ward R.J."/>
            <person name="Monesi N."/>
        </authorList>
    </citation>
    <scope>NUCLEOTIDE SEQUENCE</scope>
    <source>
        <strain evidence="7">HSMRA1968</strain>
        <tissue evidence="7">Whole embryos</tissue>
    </source>
</reference>
<dbReference type="OrthoDB" id="10012075at2759"/>
<dbReference type="AlphaFoldDB" id="A0A9Q0NDX6"/>
<keyword evidence="2" id="KW-0677">Repeat</keyword>
<evidence type="ECO:0000313" key="8">
    <source>
        <dbReference type="Proteomes" id="UP001151699"/>
    </source>
</evidence>
<proteinExistence type="predicted"/>
<evidence type="ECO:0000256" key="2">
    <source>
        <dbReference type="ARBA" id="ARBA00022737"/>
    </source>
</evidence>
<evidence type="ECO:0000256" key="1">
    <source>
        <dbReference type="ARBA" id="ARBA00022729"/>
    </source>
</evidence>
<comment type="caution">
    <text evidence="7">The sequence shown here is derived from an EMBL/GenBank/DDBJ whole genome shotgun (WGS) entry which is preliminary data.</text>
</comment>
<dbReference type="InterPro" id="IPR013783">
    <property type="entry name" value="Ig-like_fold"/>
</dbReference>
<feature type="region of interest" description="Disordered" evidence="5">
    <location>
        <begin position="421"/>
        <end position="443"/>
    </location>
</feature>
<evidence type="ECO:0000313" key="7">
    <source>
        <dbReference type="EMBL" id="KAJ6648328.1"/>
    </source>
</evidence>
<keyword evidence="4" id="KW-0393">Immunoglobulin domain</keyword>
<feature type="non-terminal residue" evidence="7">
    <location>
        <position position="443"/>
    </location>
</feature>
<accession>A0A9Q0NDX6</accession>
<keyword evidence="8" id="KW-1185">Reference proteome</keyword>
<dbReference type="SMART" id="SM00409">
    <property type="entry name" value="IG"/>
    <property type="match status" value="2"/>
</dbReference>
<dbReference type="PANTHER" id="PTHR12231:SF253">
    <property type="entry name" value="DPR-INTERACTING PROTEIN ETA, ISOFORM B-RELATED"/>
    <property type="match status" value="1"/>
</dbReference>
<dbReference type="FunFam" id="2.60.40.10:FF:000392">
    <property type="entry name" value="CLUMA_CG000981, isoform A"/>
    <property type="match status" value="1"/>
</dbReference>
<dbReference type="GO" id="GO:0043005">
    <property type="term" value="C:neuron projection"/>
    <property type="evidence" value="ECO:0007669"/>
    <property type="project" value="TreeGrafter"/>
</dbReference>
<gene>
    <name evidence="7" type="primary">OPCML_1</name>
    <name evidence="7" type="ORF">Bhyg_03556</name>
</gene>
<dbReference type="Proteomes" id="UP001151699">
    <property type="component" value="Chromosome A"/>
</dbReference>
<dbReference type="FunFam" id="2.60.40.10:FF:000376">
    <property type="entry name" value="CLUMA_CG000981, isoform A"/>
    <property type="match status" value="1"/>
</dbReference>
<organism evidence="7 8">
    <name type="scientific">Pseudolycoriella hygida</name>
    <dbReference type="NCBI Taxonomy" id="35572"/>
    <lineage>
        <taxon>Eukaryota</taxon>
        <taxon>Metazoa</taxon>
        <taxon>Ecdysozoa</taxon>
        <taxon>Arthropoda</taxon>
        <taxon>Hexapoda</taxon>
        <taxon>Insecta</taxon>
        <taxon>Pterygota</taxon>
        <taxon>Neoptera</taxon>
        <taxon>Endopterygota</taxon>
        <taxon>Diptera</taxon>
        <taxon>Nematocera</taxon>
        <taxon>Sciaroidea</taxon>
        <taxon>Sciaridae</taxon>
        <taxon>Pseudolycoriella</taxon>
    </lineage>
</organism>
<name>A0A9Q0NDX6_9DIPT</name>
<sequence>MKTRQCLHKTIENTPDFKVKKESYVTKADGSISVFIKCPVTKCKEGYTAIYKGYRRRSKESTKEDKSASLIRPRWHYSSLRKHLLLSHSSNDVSSIDDDIEDDSHNDYELEMDLNDTSNASSSDDNQSSDRSSKVEMDCNGDVSTRHSSKSINVSAKQTQADPKFSAPIQNATAPVGREAILTCVVQDLGSYKVAWLRVDTQTILTIQNHVITKNHRVAITYSEKKTWQLKIKDIRESDRGFYMCQINTDPMKSQMGYLDVVVPPDILDYPTSTDMVVTEGSNVTLKCAATGSPAPTITWRREGGEPISLPGGVEVPPMIWVQNQLVGAYEGQRITLECQSEAYPKSINYWTREKGEIVPQSGKYETMLVDNAYKVAMKLLVKSVGPSDFGSYKCVAKNSLGETDGTIKLYRKARKGGNNYDSNDIVDDDPESLTKRKGMALN</sequence>
<dbReference type="InterPro" id="IPR013098">
    <property type="entry name" value="Ig_I-set"/>
</dbReference>
<keyword evidence="3" id="KW-1015">Disulfide bond</keyword>
<feature type="compositionally biased region" description="Polar residues" evidence="5">
    <location>
        <begin position="150"/>
        <end position="159"/>
    </location>
</feature>
<keyword evidence="1" id="KW-0732">Signal</keyword>
<dbReference type="PROSITE" id="PS50835">
    <property type="entry name" value="IG_LIKE"/>
    <property type="match status" value="2"/>
</dbReference>
<evidence type="ECO:0000256" key="5">
    <source>
        <dbReference type="SAM" id="MobiDB-lite"/>
    </source>
</evidence>
<dbReference type="Pfam" id="PF13927">
    <property type="entry name" value="Ig_3"/>
    <property type="match status" value="2"/>
</dbReference>
<dbReference type="InterPro" id="IPR003599">
    <property type="entry name" value="Ig_sub"/>
</dbReference>
<protein>
    <submittedName>
        <fullName evidence="7">Opioid-binding protein/cell adhesion molecule like</fullName>
    </submittedName>
</protein>
<dbReference type="SUPFAM" id="SSF48726">
    <property type="entry name" value="Immunoglobulin"/>
    <property type="match status" value="3"/>
</dbReference>
<dbReference type="InterPro" id="IPR007110">
    <property type="entry name" value="Ig-like_dom"/>
</dbReference>
<evidence type="ECO:0000256" key="3">
    <source>
        <dbReference type="ARBA" id="ARBA00023157"/>
    </source>
</evidence>
<dbReference type="EMBL" id="WJQU01000001">
    <property type="protein sequence ID" value="KAJ6648328.1"/>
    <property type="molecule type" value="Genomic_DNA"/>
</dbReference>
<dbReference type="Gene3D" id="2.60.40.10">
    <property type="entry name" value="Immunoglobulins"/>
    <property type="match status" value="3"/>
</dbReference>
<feature type="domain" description="Ig-like" evidence="6">
    <location>
        <begin position="163"/>
        <end position="248"/>
    </location>
</feature>
<dbReference type="PANTHER" id="PTHR12231">
    <property type="entry name" value="CTX-RELATED TYPE I TRANSMEMBRANE PROTEIN"/>
    <property type="match status" value="1"/>
</dbReference>
<feature type="compositionally biased region" description="Low complexity" evidence="5">
    <location>
        <begin position="115"/>
        <end position="130"/>
    </location>
</feature>
<dbReference type="Pfam" id="PF07679">
    <property type="entry name" value="I-set"/>
    <property type="match status" value="1"/>
</dbReference>
<evidence type="ECO:0000256" key="4">
    <source>
        <dbReference type="ARBA" id="ARBA00023319"/>
    </source>
</evidence>
<feature type="region of interest" description="Disordered" evidence="5">
    <location>
        <begin position="114"/>
        <end position="159"/>
    </location>
</feature>
<feature type="domain" description="Ig-like" evidence="6">
    <location>
        <begin position="265"/>
        <end position="409"/>
    </location>
</feature>
<dbReference type="SMART" id="SM00408">
    <property type="entry name" value="IGc2"/>
    <property type="match status" value="2"/>
</dbReference>
<evidence type="ECO:0000259" key="6">
    <source>
        <dbReference type="PROSITE" id="PS50835"/>
    </source>
</evidence>
<dbReference type="InterPro" id="IPR051170">
    <property type="entry name" value="Neural/epithelial_adhesion"/>
</dbReference>
<dbReference type="InterPro" id="IPR003598">
    <property type="entry name" value="Ig_sub2"/>
</dbReference>